<keyword evidence="3" id="KW-1185">Reference proteome</keyword>
<gene>
    <name evidence="2" type="ORF">FILTAD_01138</name>
</gene>
<reference evidence="2 3" key="1">
    <citation type="submission" date="2018-11" db="EMBL/GenBank/DDBJ databases">
        <authorList>
            <person name="Criscuolo A."/>
        </authorList>
    </citation>
    <scope>NUCLEOTIDE SEQUENCE [LARGE SCALE GENOMIC DNA]</scope>
    <source>
        <strain evidence="2">ATB-66</strain>
    </source>
</reference>
<keyword evidence="1" id="KW-0472">Membrane</keyword>
<organism evidence="2 3">
    <name type="scientific">Filibacter tadaridae</name>
    <dbReference type="NCBI Taxonomy" id="2483811"/>
    <lineage>
        <taxon>Bacteria</taxon>
        <taxon>Bacillati</taxon>
        <taxon>Bacillota</taxon>
        <taxon>Bacilli</taxon>
        <taxon>Bacillales</taxon>
        <taxon>Caryophanaceae</taxon>
        <taxon>Filibacter</taxon>
    </lineage>
</organism>
<proteinExistence type="predicted"/>
<accession>A0A3P5XBY2</accession>
<dbReference type="Proteomes" id="UP000270468">
    <property type="component" value="Unassembled WGS sequence"/>
</dbReference>
<keyword evidence="1" id="KW-1133">Transmembrane helix</keyword>
<evidence type="ECO:0000256" key="1">
    <source>
        <dbReference type="SAM" id="Phobius"/>
    </source>
</evidence>
<dbReference type="InterPro" id="IPR032710">
    <property type="entry name" value="NTF2-like_dom_sf"/>
</dbReference>
<dbReference type="EMBL" id="UXAV01000031">
    <property type="protein sequence ID" value="VDC25004.1"/>
    <property type="molecule type" value="Genomic_DNA"/>
</dbReference>
<dbReference type="AlphaFoldDB" id="A0A3P5XBY2"/>
<evidence type="ECO:0008006" key="4">
    <source>
        <dbReference type="Google" id="ProtNLM"/>
    </source>
</evidence>
<feature type="transmembrane region" description="Helical" evidence="1">
    <location>
        <begin position="12"/>
        <end position="32"/>
    </location>
</feature>
<protein>
    <recommendedName>
        <fullName evidence="4">DUF4829 domain-containing protein</fullName>
    </recommendedName>
</protein>
<sequence>MLRKRNRYKPLLIVILSIGSLLVLIGGINYLLSPSYKTKKVVEAFYTHEQNGDFADSWELLHPFMKERWGKSAFMRDRIHVFIGHFGAETFQFTVKEDSKIKSWKMSEESEPFAVAYKFTVIQTYKGKYGKFGFLQEVYVAKDQGEWRILWDYN</sequence>
<keyword evidence="1" id="KW-0812">Transmembrane</keyword>
<evidence type="ECO:0000313" key="2">
    <source>
        <dbReference type="EMBL" id="VDC25004.1"/>
    </source>
</evidence>
<dbReference type="OrthoDB" id="2720594at2"/>
<evidence type="ECO:0000313" key="3">
    <source>
        <dbReference type="Proteomes" id="UP000270468"/>
    </source>
</evidence>
<dbReference type="RefSeq" id="WP_148085387.1">
    <property type="nucleotide sequence ID" value="NZ_CBCRXF010000011.1"/>
</dbReference>
<dbReference type="SUPFAM" id="SSF54427">
    <property type="entry name" value="NTF2-like"/>
    <property type="match status" value="1"/>
</dbReference>
<name>A0A3P5XBY2_9BACL</name>